<keyword evidence="10" id="KW-1185">Reference proteome</keyword>
<dbReference type="Proteomes" id="UP000437736">
    <property type="component" value="Unassembled WGS sequence"/>
</dbReference>
<dbReference type="SUPFAM" id="SSF161098">
    <property type="entry name" value="MetI-like"/>
    <property type="match status" value="1"/>
</dbReference>
<evidence type="ECO:0000256" key="1">
    <source>
        <dbReference type="ARBA" id="ARBA00004651"/>
    </source>
</evidence>
<dbReference type="EMBL" id="WJHE01000740">
    <property type="protein sequence ID" value="MST33832.1"/>
    <property type="molecule type" value="Genomic_DNA"/>
</dbReference>
<evidence type="ECO:0000256" key="5">
    <source>
        <dbReference type="ARBA" id="ARBA00022989"/>
    </source>
</evidence>
<dbReference type="PANTHER" id="PTHR43227:SF8">
    <property type="entry name" value="DIACETYLCHITOBIOSE UPTAKE SYSTEM PERMEASE PROTEIN DASB"/>
    <property type="match status" value="1"/>
</dbReference>
<keyword evidence="3" id="KW-1003">Cell membrane</keyword>
<evidence type="ECO:0000256" key="2">
    <source>
        <dbReference type="ARBA" id="ARBA00022448"/>
    </source>
</evidence>
<accession>A0ABW9QVV9</accession>
<dbReference type="PROSITE" id="PS50928">
    <property type="entry name" value="ABC_TM1"/>
    <property type="match status" value="1"/>
</dbReference>
<keyword evidence="5 7" id="KW-1133">Transmembrane helix</keyword>
<dbReference type="Pfam" id="PF00528">
    <property type="entry name" value="BPD_transp_1"/>
    <property type="match status" value="1"/>
</dbReference>
<keyword evidence="2 7" id="KW-0813">Transport</keyword>
<evidence type="ECO:0000313" key="10">
    <source>
        <dbReference type="Proteomes" id="UP000437736"/>
    </source>
</evidence>
<comment type="caution">
    <text evidence="9">The sequence shown here is derived from an EMBL/GenBank/DDBJ whole genome shotgun (WGS) entry which is preliminary data.</text>
</comment>
<evidence type="ECO:0000256" key="4">
    <source>
        <dbReference type="ARBA" id="ARBA00022692"/>
    </source>
</evidence>
<reference evidence="9 10" key="1">
    <citation type="submission" date="2019-11" db="EMBL/GenBank/DDBJ databases">
        <title>Acidiferrimicrobium australis gen. nov., sp. nov., an acidophilic and obligately heterotrophic, member of the Actinobacteria that catalyses dissimilatory oxido- reduction of iron isolated from metal-rich acidic water in Chile.</title>
        <authorList>
            <person name="Gonzalez D."/>
            <person name="Huber K."/>
            <person name="Hedrich S."/>
            <person name="Rojas-Villalobos C."/>
            <person name="Quatrini R."/>
            <person name="Dinamarca M.A."/>
            <person name="Schwarz A."/>
            <person name="Canales C."/>
            <person name="Nancucheo I."/>
        </authorList>
    </citation>
    <scope>NUCLEOTIDE SEQUENCE [LARGE SCALE GENOMIC DNA]</scope>
    <source>
        <strain evidence="9 10">USS-CCA1</strain>
    </source>
</reference>
<evidence type="ECO:0000256" key="7">
    <source>
        <dbReference type="RuleBase" id="RU363032"/>
    </source>
</evidence>
<feature type="transmembrane region" description="Helical" evidence="7">
    <location>
        <begin position="58"/>
        <end position="84"/>
    </location>
</feature>
<comment type="similarity">
    <text evidence="7">Belongs to the binding-protein-dependent transport system permease family.</text>
</comment>
<dbReference type="CDD" id="cd06261">
    <property type="entry name" value="TM_PBP2"/>
    <property type="match status" value="1"/>
</dbReference>
<sequence length="285" mass="29914">MWGGLLLGFGVYVLFGVVPAAGNLVVSFTNYSGLAGSTTNFTGFSNYTAMATTERPGFVAGIEATIVFVAGVTILQTVAGLLLAHRLAGEGRTAGFLRVLVFLPIVLGVTIVGLIWILVFNPQAGPAASFLGAFGTQSAFFGSPSAAMPLVIFVQVWQNVGFATLVFIGGLRAINPEVYEAAALDGIGPWRRLRSITFPLLAPSVTVNVLLAVVGSFTTYNLIYVLTDGQNGTNTLGMLAFTSAFGSSADLGYGAAVSIALFAFTLLVALPLLAWLRHRERRLLV</sequence>
<feature type="transmembrane region" description="Helical" evidence="7">
    <location>
        <begin position="96"/>
        <end position="119"/>
    </location>
</feature>
<dbReference type="InterPro" id="IPR035906">
    <property type="entry name" value="MetI-like_sf"/>
</dbReference>
<proteinExistence type="inferred from homology"/>
<comment type="subcellular location">
    <subcellularLocation>
        <location evidence="1 7">Cell membrane</location>
        <topology evidence="1 7">Multi-pass membrane protein</topology>
    </subcellularLocation>
</comment>
<dbReference type="PANTHER" id="PTHR43227">
    <property type="entry name" value="BLL4140 PROTEIN"/>
    <property type="match status" value="1"/>
</dbReference>
<feature type="domain" description="ABC transmembrane type-1" evidence="8">
    <location>
        <begin position="62"/>
        <end position="274"/>
    </location>
</feature>
<dbReference type="Gene3D" id="1.10.3720.10">
    <property type="entry name" value="MetI-like"/>
    <property type="match status" value="1"/>
</dbReference>
<gene>
    <name evidence="9" type="ORF">GHK86_14035</name>
</gene>
<organism evidence="9 10">
    <name type="scientific">Acidiferrimicrobium australe</name>
    <dbReference type="NCBI Taxonomy" id="2664430"/>
    <lineage>
        <taxon>Bacteria</taxon>
        <taxon>Bacillati</taxon>
        <taxon>Actinomycetota</taxon>
        <taxon>Acidimicrobiia</taxon>
        <taxon>Acidimicrobiales</taxon>
        <taxon>Acidimicrobiaceae</taxon>
        <taxon>Acidiferrimicrobium</taxon>
    </lineage>
</organism>
<keyword evidence="4 7" id="KW-0812">Transmembrane</keyword>
<name>A0ABW9QVV9_9ACTN</name>
<keyword evidence="6 7" id="KW-0472">Membrane</keyword>
<evidence type="ECO:0000259" key="8">
    <source>
        <dbReference type="PROSITE" id="PS50928"/>
    </source>
</evidence>
<evidence type="ECO:0000256" key="6">
    <source>
        <dbReference type="ARBA" id="ARBA00023136"/>
    </source>
</evidence>
<protein>
    <submittedName>
        <fullName evidence="9">ABC transporter permease subunit</fullName>
    </submittedName>
</protein>
<evidence type="ECO:0000256" key="3">
    <source>
        <dbReference type="ARBA" id="ARBA00022475"/>
    </source>
</evidence>
<evidence type="ECO:0000313" key="9">
    <source>
        <dbReference type="EMBL" id="MST33832.1"/>
    </source>
</evidence>
<feature type="transmembrane region" description="Helical" evidence="7">
    <location>
        <begin position="251"/>
        <end position="276"/>
    </location>
</feature>
<feature type="transmembrane region" description="Helical" evidence="7">
    <location>
        <begin position="146"/>
        <end position="168"/>
    </location>
</feature>
<feature type="transmembrane region" description="Helical" evidence="7">
    <location>
        <begin position="200"/>
        <end position="223"/>
    </location>
</feature>
<dbReference type="InterPro" id="IPR050809">
    <property type="entry name" value="UgpAE/MalFG_permease"/>
</dbReference>
<dbReference type="InterPro" id="IPR000515">
    <property type="entry name" value="MetI-like"/>
</dbReference>